<feature type="domain" description="HIT" evidence="4">
    <location>
        <begin position="8"/>
        <end position="116"/>
    </location>
</feature>
<dbReference type="CDD" id="cd01277">
    <property type="entry name" value="HINT_subgroup"/>
    <property type="match status" value="1"/>
</dbReference>
<proteinExistence type="predicted"/>
<evidence type="ECO:0000256" key="2">
    <source>
        <dbReference type="PIRSR" id="PIRSR601310-3"/>
    </source>
</evidence>
<dbReference type="PROSITE" id="PS00892">
    <property type="entry name" value="HIT_1"/>
    <property type="match status" value="1"/>
</dbReference>
<keyword evidence="5" id="KW-0378">Hydrolase</keyword>
<sequence>MVHNKDCIFCKIINGEIPSKLIAENQKALAFMDIDPVSDGHILVIPKEHYQDFSSCDDEYLVAVMLLTKQIVKKLNNSKLNPWGINYLSNEKDMAGQVVKHFHLHIIPKYAKNEGFILENAIDKSKRYLEDIDLVFEKIAKSKYTIK</sequence>
<gene>
    <name evidence="5" type="ORF">P271_87</name>
</gene>
<dbReference type="Gene3D" id="3.30.428.10">
    <property type="entry name" value="HIT-like"/>
    <property type="match status" value="1"/>
</dbReference>
<dbReference type="AlphaFoldDB" id="A0A084U2S4"/>
<dbReference type="Proteomes" id="UP000028523">
    <property type="component" value="Unassembled WGS sequence"/>
</dbReference>
<dbReference type="InterPro" id="IPR001310">
    <property type="entry name" value="Histidine_triad_HIT"/>
</dbReference>
<dbReference type="GO" id="GO:0016787">
    <property type="term" value="F:hydrolase activity"/>
    <property type="evidence" value="ECO:0007669"/>
    <property type="project" value="UniProtKB-KW"/>
</dbReference>
<dbReference type="PANTHER" id="PTHR46648">
    <property type="entry name" value="HIT FAMILY PROTEIN 1"/>
    <property type="match status" value="1"/>
</dbReference>
<dbReference type="PRINTS" id="PR00332">
    <property type="entry name" value="HISTRIAD"/>
</dbReference>
<reference evidence="5 6" key="1">
    <citation type="journal article" date="2014" name="PLoS ONE">
        <title>Reduction of Hydrogen Peroxide Accumulation and Toxicity by a Catalase from Mycoplasma iowae.</title>
        <authorList>
            <person name="Pritchard R.E."/>
            <person name="Prassinos A.J."/>
            <person name="Osborne J.D."/>
            <person name="Raviv Z."/>
            <person name="Balish M.F."/>
        </authorList>
    </citation>
    <scope>NUCLEOTIDE SEQUENCE [LARGE SCALE GENOMIC DNA]</scope>
    <source>
        <strain evidence="5 6">DK-CPA</strain>
    </source>
</reference>
<evidence type="ECO:0000259" key="4">
    <source>
        <dbReference type="PROSITE" id="PS51084"/>
    </source>
</evidence>
<accession>A0A084U2S4</accession>
<evidence type="ECO:0000313" key="6">
    <source>
        <dbReference type="Proteomes" id="UP000028523"/>
    </source>
</evidence>
<dbReference type="InterPro" id="IPR019808">
    <property type="entry name" value="Histidine_triad_CS"/>
</dbReference>
<evidence type="ECO:0000256" key="1">
    <source>
        <dbReference type="PIRSR" id="PIRSR601310-1"/>
    </source>
</evidence>
<dbReference type="EMBL" id="AWQU01000088">
    <property type="protein sequence ID" value="KFB07260.1"/>
    <property type="molecule type" value="Genomic_DNA"/>
</dbReference>
<dbReference type="InterPro" id="IPR036265">
    <property type="entry name" value="HIT-like_sf"/>
</dbReference>
<dbReference type="SUPFAM" id="SSF54197">
    <property type="entry name" value="HIT-like"/>
    <property type="match status" value="1"/>
</dbReference>
<evidence type="ECO:0000256" key="3">
    <source>
        <dbReference type="PROSITE-ProRule" id="PRU00464"/>
    </source>
</evidence>
<dbReference type="GO" id="GO:0009117">
    <property type="term" value="P:nucleotide metabolic process"/>
    <property type="evidence" value="ECO:0007669"/>
    <property type="project" value="TreeGrafter"/>
</dbReference>
<feature type="short sequence motif" description="Histidine triad motif" evidence="2 3">
    <location>
        <begin position="101"/>
        <end position="105"/>
    </location>
</feature>
<dbReference type="InterPro" id="IPR011146">
    <property type="entry name" value="HIT-like"/>
</dbReference>
<dbReference type="InterPro" id="IPR039384">
    <property type="entry name" value="HINT"/>
</dbReference>
<dbReference type="RefSeq" id="WP_036452602.1">
    <property type="nucleotide sequence ID" value="NZ_AWQU01000088.1"/>
</dbReference>
<dbReference type="PROSITE" id="PS51084">
    <property type="entry name" value="HIT_2"/>
    <property type="match status" value="1"/>
</dbReference>
<keyword evidence="6" id="KW-1185">Reference proteome</keyword>
<name>A0A084U2S4_MALIO</name>
<organism evidence="5 6">
    <name type="scientific">Malacoplasma iowae DK-CPA</name>
    <dbReference type="NCBI Taxonomy" id="1394179"/>
    <lineage>
        <taxon>Bacteria</taxon>
        <taxon>Bacillati</taxon>
        <taxon>Mycoplasmatota</taxon>
        <taxon>Mycoplasmoidales</taxon>
        <taxon>Mycoplasmoidaceae</taxon>
        <taxon>Malacoplasma</taxon>
    </lineage>
</organism>
<dbReference type="Pfam" id="PF01230">
    <property type="entry name" value="HIT"/>
    <property type="match status" value="1"/>
</dbReference>
<comment type="caution">
    <text evidence="5">The sequence shown here is derived from an EMBL/GenBank/DDBJ whole genome shotgun (WGS) entry which is preliminary data.</text>
</comment>
<evidence type="ECO:0000313" key="5">
    <source>
        <dbReference type="EMBL" id="KFB07260.1"/>
    </source>
</evidence>
<dbReference type="PANTHER" id="PTHR46648:SF1">
    <property type="entry name" value="ADENOSINE 5'-MONOPHOSPHORAMIDASE HNT1"/>
    <property type="match status" value="1"/>
</dbReference>
<protein>
    <submittedName>
        <fullName evidence="5">Hydrolase, HIT family, HINT subgroup</fullName>
    </submittedName>
</protein>
<feature type="active site" description="Tele-AMP-histidine intermediate" evidence="1">
    <location>
        <position position="103"/>
    </location>
</feature>